<dbReference type="InterPro" id="IPR045043">
    <property type="entry name" value="Lea14-like"/>
</dbReference>
<dbReference type="Proteomes" id="UP001604277">
    <property type="component" value="Unassembled WGS sequence"/>
</dbReference>
<dbReference type="InterPro" id="IPR004864">
    <property type="entry name" value="LEA_2"/>
</dbReference>
<organism evidence="3 4">
    <name type="scientific">Forsythia ovata</name>
    <dbReference type="NCBI Taxonomy" id="205694"/>
    <lineage>
        <taxon>Eukaryota</taxon>
        <taxon>Viridiplantae</taxon>
        <taxon>Streptophyta</taxon>
        <taxon>Embryophyta</taxon>
        <taxon>Tracheophyta</taxon>
        <taxon>Spermatophyta</taxon>
        <taxon>Magnoliopsida</taxon>
        <taxon>eudicotyledons</taxon>
        <taxon>Gunneridae</taxon>
        <taxon>Pentapetalae</taxon>
        <taxon>asterids</taxon>
        <taxon>lamiids</taxon>
        <taxon>Lamiales</taxon>
        <taxon>Oleaceae</taxon>
        <taxon>Forsythieae</taxon>
        <taxon>Forsythia</taxon>
    </lineage>
</organism>
<evidence type="ECO:0000313" key="4">
    <source>
        <dbReference type="Proteomes" id="UP001604277"/>
    </source>
</evidence>
<dbReference type="AlphaFoldDB" id="A0ABD1PXZ5"/>
<dbReference type="PANTHER" id="PTHR31459">
    <property type="match status" value="1"/>
</dbReference>
<dbReference type="Pfam" id="PF03168">
    <property type="entry name" value="LEA_2"/>
    <property type="match status" value="1"/>
</dbReference>
<gene>
    <name evidence="3" type="ORF">Fot_50336</name>
</gene>
<sequence>MSSSKQFLSKLGRSLKTMPFTKKTNNFTTNKVPVTRRQPEASITAVEVKDVGRDGITLLAKVSVHNPYPVPIPISDITFSLKSTGREIATGKAPDPGFLKANDNTMLNVSIKVPYNGLMGLAQDISADWDIDYVLDLGLIVDLPLMGNITIPVSYKGEMKIPTFGFV</sequence>
<dbReference type="InterPro" id="IPR013990">
    <property type="entry name" value="WHy-dom"/>
</dbReference>
<evidence type="ECO:0000256" key="1">
    <source>
        <dbReference type="ARBA" id="ARBA00005960"/>
    </source>
</evidence>
<dbReference type="SUPFAM" id="SSF117070">
    <property type="entry name" value="LEA14-like"/>
    <property type="match status" value="1"/>
</dbReference>
<reference evidence="4" key="1">
    <citation type="submission" date="2024-07" db="EMBL/GenBank/DDBJ databases">
        <title>Two chromosome-level genome assemblies of Korean endemic species Abeliophyllum distichum and Forsythia ovata (Oleaceae).</title>
        <authorList>
            <person name="Jang H."/>
        </authorList>
    </citation>
    <scope>NUCLEOTIDE SEQUENCE [LARGE SCALE GENOMIC DNA]</scope>
</reference>
<name>A0ABD1PXZ5_9LAMI</name>
<dbReference type="Gene3D" id="2.60.40.1820">
    <property type="match status" value="1"/>
</dbReference>
<proteinExistence type="inferred from homology"/>
<evidence type="ECO:0000259" key="2">
    <source>
        <dbReference type="SMART" id="SM00769"/>
    </source>
</evidence>
<dbReference type="EMBL" id="JBFOLJ010000016">
    <property type="protein sequence ID" value="KAL2468760.1"/>
    <property type="molecule type" value="Genomic_DNA"/>
</dbReference>
<evidence type="ECO:0000313" key="3">
    <source>
        <dbReference type="EMBL" id="KAL2468760.1"/>
    </source>
</evidence>
<dbReference type="SMART" id="SM00769">
    <property type="entry name" value="WHy"/>
    <property type="match status" value="1"/>
</dbReference>
<comment type="similarity">
    <text evidence="1">Belongs to the LEA type 2 family.</text>
</comment>
<dbReference type="PANTHER" id="PTHR31459:SF19">
    <property type="entry name" value="DESICCATION-RELATED PROTEIN LEA14-RELATED"/>
    <property type="match status" value="1"/>
</dbReference>
<comment type="caution">
    <text evidence="3">The sequence shown here is derived from an EMBL/GenBank/DDBJ whole genome shotgun (WGS) entry which is preliminary data.</text>
</comment>
<feature type="domain" description="Water stress and hypersensitive response" evidence="2">
    <location>
        <begin position="41"/>
        <end position="158"/>
    </location>
</feature>
<keyword evidence="4" id="KW-1185">Reference proteome</keyword>
<protein>
    <submittedName>
        <fullName evidence="3">Desiccation-related protein LEA14</fullName>
    </submittedName>
</protein>
<accession>A0ABD1PXZ5</accession>